<dbReference type="InterPro" id="IPR020846">
    <property type="entry name" value="MFS_dom"/>
</dbReference>
<protein>
    <submittedName>
        <fullName evidence="8">UMF1 family MFS transporter</fullName>
    </submittedName>
</protein>
<evidence type="ECO:0000256" key="6">
    <source>
        <dbReference type="SAM" id="Phobius"/>
    </source>
</evidence>
<evidence type="ECO:0000256" key="2">
    <source>
        <dbReference type="ARBA" id="ARBA00022448"/>
    </source>
</evidence>
<keyword evidence="2" id="KW-0813">Transport</keyword>
<keyword evidence="4 6" id="KW-1133">Transmembrane helix</keyword>
<proteinExistence type="predicted"/>
<dbReference type="RefSeq" id="WP_133901412.1">
    <property type="nucleotide sequence ID" value="NZ_SOCP01000002.1"/>
</dbReference>
<keyword evidence="5 6" id="KW-0472">Membrane</keyword>
<dbReference type="SUPFAM" id="SSF103473">
    <property type="entry name" value="MFS general substrate transporter"/>
    <property type="match status" value="1"/>
</dbReference>
<dbReference type="InterPro" id="IPR024671">
    <property type="entry name" value="Atg22-like"/>
</dbReference>
<dbReference type="Pfam" id="PF11700">
    <property type="entry name" value="ATG22"/>
    <property type="match status" value="1"/>
</dbReference>
<dbReference type="PROSITE" id="PS50850">
    <property type="entry name" value="MFS"/>
    <property type="match status" value="1"/>
</dbReference>
<feature type="transmembrane region" description="Helical" evidence="6">
    <location>
        <begin position="388"/>
        <end position="413"/>
    </location>
</feature>
<feature type="domain" description="Major facilitator superfamily (MFS) profile" evidence="7">
    <location>
        <begin position="38"/>
        <end position="449"/>
    </location>
</feature>
<feature type="transmembrane region" description="Helical" evidence="6">
    <location>
        <begin position="205"/>
        <end position="225"/>
    </location>
</feature>
<dbReference type="GO" id="GO:0005886">
    <property type="term" value="C:plasma membrane"/>
    <property type="evidence" value="ECO:0007669"/>
    <property type="project" value="UniProtKB-SubCell"/>
</dbReference>
<feature type="transmembrane region" description="Helical" evidence="6">
    <location>
        <begin position="263"/>
        <end position="285"/>
    </location>
</feature>
<organism evidence="8 9">
    <name type="scientific">Actinophytocola oryzae</name>
    <dbReference type="NCBI Taxonomy" id="502181"/>
    <lineage>
        <taxon>Bacteria</taxon>
        <taxon>Bacillati</taxon>
        <taxon>Actinomycetota</taxon>
        <taxon>Actinomycetes</taxon>
        <taxon>Pseudonocardiales</taxon>
        <taxon>Pseudonocardiaceae</taxon>
    </lineage>
</organism>
<gene>
    <name evidence="8" type="ORF">CLV71_102197</name>
</gene>
<keyword evidence="3 6" id="KW-0812">Transmembrane</keyword>
<evidence type="ECO:0000256" key="1">
    <source>
        <dbReference type="ARBA" id="ARBA00004651"/>
    </source>
</evidence>
<feature type="transmembrane region" description="Helical" evidence="6">
    <location>
        <begin position="350"/>
        <end position="376"/>
    </location>
</feature>
<dbReference type="EMBL" id="SOCP01000002">
    <property type="protein sequence ID" value="TDV56132.1"/>
    <property type="molecule type" value="Genomic_DNA"/>
</dbReference>
<sequence>MAIVQPVEKTPIMGGREPSVPGADVRRAWYAYDWANSVFSTCVTSTFFGPYLTGIVKDAADADGFVHPLGLAVRAASFYPFLTALSLILQVLVLPWAAALAHRLPRNRLLGAFAVFGAVATVGLSLVSHLSYLAGGLLFVLATLALGASVVVYDTYLPEIAAPAERAAVSSRGSAAGYLGTVVVMVLSLGLLMAHEPLGLSEDTAVALCLLLAGLWWAGFTLIPVRRLPATPVATAAVEKPGLRGFRRIVVELVRRRDQRRAALFLLAFFLYNNAILVISSQGTTFVTEELDVSDDMLVIGVLMVSVVAVAGTTIAGRLAGRFGAPVVLLASLAVWVLVIGLQVTVQPGAIATLVLIGILVGLVNGCCYALSRAVFANLTPADRSAEYFSLFEIVNRSLGAFGVLVFGMVVQITGNYRVAIGSMAVFFAVGALLLVAVGLRVVGVGETVAAGGDRDGHAG</sequence>
<dbReference type="Gene3D" id="1.20.1250.20">
    <property type="entry name" value="MFS general substrate transporter like domains"/>
    <property type="match status" value="1"/>
</dbReference>
<feature type="transmembrane region" description="Helical" evidence="6">
    <location>
        <begin position="78"/>
        <end position="97"/>
    </location>
</feature>
<accession>A0A4R7W145</accession>
<dbReference type="AlphaFoldDB" id="A0A4R7W145"/>
<feature type="transmembrane region" description="Helical" evidence="6">
    <location>
        <begin position="323"/>
        <end position="344"/>
    </location>
</feature>
<keyword evidence="9" id="KW-1185">Reference proteome</keyword>
<feature type="transmembrane region" description="Helical" evidence="6">
    <location>
        <begin position="175"/>
        <end position="193"/>
    </location>
</feature>
<feature type="transmembrane region" description="Helical" evidence="6">
    <location>
        <begin position="109"/>
        <end position="127"/>
    </location>
</feature>
<evidence type="ECO:0000256" key="5">
    <source>
        <dbReference type="ARBA" id="ARBA00023136"/>
    </source>
</evidence>
<dbReference type="InterPro" id="IPR050495">
    <property type="entry name" value="ATG22/LtaA_families"/>
</dbReference>
<feature type="transmembrane region" description="Helical" evidence="6">
    <location>
        <begin position="419"/>
        <end position="440"/>
    </location>
</feature>
<comment type="subcellular location">
    <subcellularLocation>
        <location evidence="1">Cell membrane</location>
        <topology evidence="1">Multi-pass membrane protein</topology>
    </subcellularLocation>
</comment>
<dbReference type="Proteomes" id="UP000294927">
    <property type="component" value="Unassembled WGS sequence"/>
</dbReference>
<evidence type="ECO:0000259" key="7">
    <source>
        <dbReference type="PROSITE" id="PS50850"/>
    </source>
</evidence>
<name>A0A4R7W145_9PSEU</name>
<dbReference type="InterPro" id="IPR036259">
    <property type="entry name" value="MFS_trans_sf"/>
</dbReference>
<evidence type="ECO:0000313" key="9">
    <source>
        <dbReference type="Proteomes" id="UP000294927"/>
    </source>
</evidence>
<dbReference type="GO" id="GO:0022857">
    <property type="term" value="F:transmembrane transporter activity"/>
    <property type="evidence" value="ECO:0007669"/>
    <property type="project" value="InterPro"/>
</dbReference>
<dbReference type="PANTHER" id="PTHR23519">
    <property type="entry name" value="AUTOPHAGY-RELATED PROTEIN 22"/>
    <property type="match status" value="1"/>
</dbReference>
<evidence type="ECO:0000313" key="8">
    <source>
        <dbReference type="EMBL" id="TDV56132.1"/>
    </source>
</evidence>
<reference evidence="8 9" key="1">
    <citation type="submission" date="2019-03" db="EMBL/GenBank/DDBJ databases">
        <title>Genomic Encyclopedia of Archaeal and Bacterial Type Strains, Phase II (KMG-II): from individual species to whole genera.</title>
        <authorList>
            <person name="Goeker M."/>
        </authorList>
    </citation>
    <scope>NUCLEOTIDE SEQUENCE [LARGE SCALE GENOMIC DNA]</scope>
    <source>
        <strain evidence="8 9">DSM 45499</strain>
    </source>
</reference>
<evidence type="ECO:0000256" key="4">
    <source>
        <dbReference type="ARBA" id="ARBA00022989"/>
    </source>
</evidence>
<feature type="transmembrane region" description="Helical" evidence="6">
    <location>
        <begin position="133"/>
        <end position="154"/>
    </location>
</feature>
<dbReference type="OrthoDB" id="9768783at2"/>
<feature type="transmembrane region" description="Helical" evidence="6">
    <location>
        <begin position="297"/>
        <end position="316"/>
    </location>
</feature>
<evidence type="ECO:0000256" key="3">
    <source>
        <dbReference type="ARBA" id="ARBA00022692"/>
    </source>
</evidence>
<dbReference type="PANTHER" id="PTHR23519:SF1">
    <property type="entry name" value="AUTOPHAGY-RELATED PROTEIN 22"/>
    <property type="match status" value="1"/>
</dbReference>
<comment type="caution">
    <text evidence="8">The sequence shown here is derived from an EMBL/GenBank/DDBJ whole genome shotgun (WGS) entry which is preliminary data.</text>
</comment>